<proteinExistence type="predicted"/>
<protein>
    <submittedName>
        <fullName evidence="1">Uncharacterized protein</fullName>
    </submittedName>
</protein>
<accession>A0ACC0G0H4</accession>
<gene>
    <name evidence="1" type="ORF">LOK49_LG11G00397</name>
</gene>
<organism evidence="1 2">
    <name type="scientific">Camellia lanceoleosa</name>
    <dbReference type="NCBI Taxonomy" id="1840588"/>
    <lineage>
        <taxon>Eukaryota</taxon>
        <taxon>Viridiplantae</taxon>
        <taxon>Streptophyta</taxon>
        <taxon>Embryophyta</taxon>
        <taxon>Tracheophyta</taxon>
        <taxon>Spermatophyta</taxon>
        <taxon>Magnoliopsida</taxon>
        <taxon>eudicotyledons</taxon>
        <taxon>Gunneridae</taxon>
        <taxon>Pentapetalae</taxon>
        <taxon>asterids</taxon>
        <taxon>Ericales</taxon>
        <taxon>Theaceae</taxon>
        <taxon>Camellia</taxon>
    </lineage>
</organism>
<dbReference type="EMBL" id="CM045769">
    <property type="protein sequence ID" value="KAI7993706.1"/>
    <property type="molecule type" value="Genomic_DNA"/>
</dbReference>
<evidence type="ECO:0000313" key="2">
    <source>
        <dbReference type="Proteomes" id="UP001060215"/>
    </source>
</evidence>
<evidence type="ECO:0000313" key="1">
    <source>
        <dbReference type="EMBL" id="KAI7993706.1"/>
    </source>
</evidence>
<comment type="caution">
    <text evidence="1">The sequence shown here is derived from an EMBL/GenBank/DDBJ whole genome shotgun (WGS) entry which is preliminary data.</text>
</comment>
<name>A0ACC0G0H4_9ERIC</name>
<reference evidence="1 2" key="1">
    <citation type="journal article" date="2022" name="Plant J.">
        <title>Chromosome-level genome of Camellia lanceoleosa provides a valuable resource for understanding genome evolution and self-incompatibility.</title>
        <authorList>
            <person name="Gong W."/>
            <person name="Xiao S."/>
            <person name="Wang L."/>
            <person name="Liao Z."/>
            <person name="Chang Y."/>
            <person name="Mo W."/>
            <person name="Hu G."/>
            <person name="Li W."/>
            <person name="Zhao G."/>
            <person name="Zhu H."/>
            <person name="Hu X."/>
            <person name="Ji K."/>
            <person name="Xiang X."/>
            <person name="Song Q."/>
            <person name="Yuan D."/>
            <person name="Jin S."/>
            <person name="Zhang L."/>
        </authorList>
    </citation>
    <scope>NUCLEOTIDE SEQUENCE [LARGE SCALE GENOMIC DNA]</scope>
    <source>
        <strain evidence="1">SQ_2022a</strain>
    </source>
</reference>
<keyword evidence="2" id="KW-1185">Reference proteome</keyword>
<sequence>MHGSGDCSSHPLCFVLLCFVQEIDLLSKFEHENIVQCYGTDKGKKRKDTICIALADDTPDQSKIRMNNDVITPFKTQTRIWLGEVLHKRLHDQLTISDLLADGELLEITTEGRRITKLDQADC</sequence>
<dbReference type="Proteomes" id="UP001060215">
    <property type="component" value="Chromosome 12"/>
</dbReference>